<reference evidence="2" key="1">
    <citation type="submission" date="2021-01" db="EMBL/GenBank/DDBJ databases">
        <title>Chromosome-level genome assembly of a human fungal pathogen reveals clustering of transcriptionally co-regulated genes.</title>
        <authorList>
            <person name="Voorhies M."/>
            <person name="Cohen S."/>
            <person name="Shea T.P."/>
            <person name="Petrus S."/>
            <person name="Munoz J.F."/>
            <person name="Poplawski S."/>
            <person name="Goldman W.E."/>
            <person name="Michael T."/>
            <person name="Cuomo C.A."/>
            <person name="Sil A."/>
            <person name="Beyhan S."/>
        </authorList>
    </citation>
    <scope>NUCLEOTIDE SEQUENCE</scope>
    <source>
        <strain evidence="2">WU24</strain>
    </source>
</reference>
<protein>
    <submittedName>
        <fullName evidence="2">Ubiquitin family protein</fullName>
    </submittedName>
</protein>
<organism evidence="2 3">
    <name type="scientific">Ajellomyces capsulatus</name>
    <name type="common">Darling's disease fungus</name>
    <name type="synonym">Histoplasma capsulatum</name>
    <dbReference type="NCBI Taxonomy" id="5037"/>
    <lineage>
        <taxon>Eukaryota</taxon>
        <taxon>Fungi</taxon>
        <taxon>Dikarya</taxon>
        <taxon>Ascomycota</taxon>
        <taxon>Pezizomycotina</taxon>
        <taxon>Eurotiomycetes</taxon>
        <taxon>Eurotiomycetidae</taxon>
        <taxon>Onygenales</taxon>
        <taxon>Ajellomycetaceae</taxon>
        <taxon>Histoplasma</taxon>
    </lineage>
</organism>
<accession>A0A8A1MKT2</accession>
<name>A0A8A1MKT2_AJECA</name>
<evidence type="ECO:0000256" key="1">
    <source>
        <dbReference type="SAM" id="MobiDB-lite"/>
    </source>
</evidence>
<feature type="compositionally biased region" description="Acidic residues" evidence="1">
    <location>
        <begin position="698"/>
        <end position="709"/>
    </location>
</feature>
<dbReference type="SUPFAM" id="SSF54236">
    <property type="entry name" value="Ubiquitin-like"/>
    <property type="match status" value="1"/>
</dbReference>
<dbReference type="InterPro" id="IPR039751">
    <property type="entry name" value="HERPUD1/2"/>
</dbReference>
<dbReference type="AlphaFoldDB" id="A0A8A1MKT2"/>
<feature type="region of interest" description="Disordered" evidence="1">
    <location>
        <begin position="660"/>
        <end position="709"/>
    </location>
</feature>
<sequence>MSTDIQSQDISGVAEFGNAAGTPAQTVDLHILSPSLEVPARVTLDNLPLAMKILDLKTRLSETLPSRPRPDIQRLIYRGKPLLNNEERLSNIVQHTDGRVHTIHLVLPPSQVKVTIPPPTSDISNLPNPPQESSNLRLRTNNVEPTVQRPHGQAQFNPEAFTSQVAAIRQHVIAQHQHLAAQITQNSRLVNPTRPSGTGVAPAINTTGVPFQNTVENSPLYVDVNSPLYGTRFGLPAPNLQSERVGSTPSTLSHQSPSPWTTMSENTTHRISPVQHTASIPPPSRSTWFGENGTGVGGVNENRQRTIATILEQIFAMEGQLRRGHLPVVEEISSIRIQLHQILDEQDRNPLGRRDSMPANLLARLSSLSTRVDQIRISRARSFTFSPQNSLLNSSPTVQDPTQNSLYLLSSPSGYHAILLPPASASGYGTIHTGTSVFPTHRTTIHPHITPIPHDVSHAAPNTTNIPPAVNQAILQQQERHRIILGPANLSRILGRLWLFIRLYFFCYMFTEDGTWLRIVLISLSAVTALVSETDIPQRFQRMALDPFHRLLEYLLPMDIHQPQNANRASGGINTNDPAVHPMQPNTINGDLRSTVERRHPTAMPHSEPAVYNRLRTAERALALLLASLVPGVGERRVAARNAAETARQNQLAAVREAEENRAREQENDVAEVLDNASGEEPGDAVVVEPGTPADPTVDLEEGDSAIET</sequence>
<dbReference type="EMBL" id="CP069115">
    <property type="protein sequence ID" value="QSS65192.1"/>
    <property type="molecule type" value="Genomic_DNA"/>
</dbReference>
<dbReference type="PANTHER" id="PTHR12943">
    <property type="entry name" value="HOMOCYSTEINE-RESPONSIVE ENDOPLASMIC RETICULUM-RESIDENT UNIQUITIN-LIKE DOMAIN HERPUD PROTEIN FAMILY MEMBER"/>
    <property type="match status" value="1"/>
</dbReference>
<feature type="region of interest" description="Disordered" evidence="1">
    <location>
        <begin position="243"/>
        <end position="263"/>
    </location>
</feature>
<dbReference type="GO" id="GO:0030968">
    <property type="term" value="P:endoplasmic reticulum unfolded protein response"/>
    <property type="evidence" value="ECO:0007669"/>
    <property type="project" value="TreeGrafter"/>
</dbReference>
<evidence type="ECO:0000313" key="3">
    <source>
        <dbReference type="Proteomes" id="UP000663671"/>
    </source>
</evidence>
<dbReference type="VEuPathDB" id="FungiDB:I7I51_06034"/>
<dbReference type="PANTHER" id="PTHR12943:SF27">
    <property type="entry name" value="HOMOCYSTEINE-INDUCED ENDOPLASMIC RETICULUM PROTEIN, ISOFORM A"/>
    <property type="match status" value="1"/>
</dbReference>
<evidence type="ECO:0000313" key="2">
    <source>
        <dbReference type="EMBL" id="QSS65192.1"/>
    </source>
</evidence>
<proteinExistence type="predicted"/>
<dbReference type="InterPro" id="IPR029071">
    <property type="entry name" value="Ubiquitin-like_domsf"/>
</dbReference>
<dbReference type="Proteomes" id="UP000663671">
    <property type="component" value="Chromosome 3"/>
</dbReference>
<dbReference type="OrthoDB" id="21589at2759"/>
<dbReference type="Gene3D" id="3.10.20.90">
    <property type="entry name" value="Phosphatidylinositol 3-kinase Catalytic Subunit, Chain A, domain 1"/>
    <property type="match status" value="1"/>
</dbReference>
<gene>
    <name evidence="2" type="ORF">I7I51_06034</name>
</gene>